<dbReference type="EMBL" id="CP017415">
    <property type="protein sequence ID" value="AOU99514.1"/>
    <property type="molecule type" value="Genomic_DNA"/>
</dbReference>
<evidence type="ECO:0000313" key="2">
    <source>
        <dbReference type="EMBL" id="AOU99514.1"/>
    </source>
</evidence>
<evidence type="ECO:0000256" key="1">
    <source>
        <dbReference type="SAM" id="SignalP"/>
    </source>
</evidence>
<proteinExistence type="predicted"/>
<dbReference type="KEGG" id="aprs:BI364_03570"/>
<feature type="chain" id="PRO_5009108478" description="Transporter" evidence="1">
    <location>
        <begin position="19"/>
        <end position="258"/>
    </location>
</feature>
<evidence type="ECO:0008006" key="4">
    <source>
        <dbReference type="Google" id="ProtNLM"/>
    </source>
</evidence>
<gene>
    <name evidence="2" type="ORF">BI364_03570</name>
</gene>
<name>A0A1D8IT59_9GAMM</name>
<sequence length="258" mass="27212">MLATSVLSTALLAPIAQAKDAQLTVGSVPAYFSGTYGTANTINIFYLPTYIQYRKDRLRIKLTIPYESVTGLPQGATLAGSNLSTRGGQTQTRSASGMGDTWITVRYSATHASNGHVGVHPYAKVKIATASHSAGLGSGHNDYEFGVGFDGRAGGYTFPFAHVGYRLVGKPANSSLQNIATYDFGASYVLPRSQSNILTAMFAGSQSEQKGYAGPADVIVAWNHNVTTQGSGFQLYIDKGLSNGSARYGIGFGGQIVF</sequence>
<keyword evidence="3" id="KW-1185">Reference proteome</keyword>
<dbReference type="Proteomes" id="UP000095401">
    <property type="component" value="Chromosome"/>
</dbReference>
<keyword evidence="1" id="KW-0732">Signal</keyword>
<accession>A0A1D8IT59</accession>
<reference evidence="3" key="1">
    <citation type="submission" date="2016-09" db="EMBL/GenBank/DDBJ databases">
        <title>Acidihalobacter prosperus F5.</title>
        <authorList>
            <person name="Khaleque H.N."/>
            <person name="Ramsay J.P."/>
            <person name="Kaksonen A.H."/>
            <person name="Boxall N.J."/>
            <person name="Watkin E.L.J."/>
        </authorList>
    </citation>
    <scope>NUCLEOTIDE SEQUENCE [LARGE SCALE GENOMIC DNA]</scope>
    <source>
        <strain evidence="3">F5</strain>
    </source>
</reference>
<evidence type="ECO:0000313" key="3">
    <source>
        <dbReference type="Proteomes" id="UP000095401"/>
    </source>
</evidence>
<feature type="signal peptide" evidence="1">
    <location>
        <begin position="1"/>
        <end position="18"/>
    </location>
</feature>
<protein>
    <recommendedName>
        <fullName evidence="4">Transporter</fullName>
    </recommendedName>
</protein>
<dbReference type="AlphaFoldDB" id="A0A1D8IT59"/>
<organism evidence="2 3">
    <name type="scientific">Acidihalobacter yilgarnensis</name>
    <dbReference type="NCBI Taxonomy" id="2819280"/>
    <lineage>
        <taxon>Bacteria</taxon>
        <taxon>Pseudomonadati</taxon>
        <taxon>Pseudomonadota</taxon>
        <taxon>Gammaproteobacteria</taxon>
        <taxon>Chromatiales</taxon>
        <taxon>Ectothiorhodospiraceae</taxon>
        <taxon>Acidihalobacter</taxon>
    </lineage>
</organism>